<evidence type="ECO:0000259" key="1">
    <source>
        <dbReference type="PROSITE" id="PS50172"/>
    </source>
</evidence>
<dbReference type="EMBL" id="CAKMRJ010005634">
    <property type="protein sequence ID" value="CAH1449523.1"/>
    <property type="molecule type" value="Genomic_DNA"/>
</dbReference>
<dbReference type="InterPro" id="IPR036420">
    <property type="entry name" value="BRCT_dom_sf"/>
</dbReference>
<dbReference type="Proteomes" id="UP001157418">
    <property type="component" value="Unassembled WGS sequence"/>
</dbReference>
<dbReference type="SUPFAM" id="SSF52113">
    <property type="entry name" value="BRCT domain"/>
    <property type="match status" value="1"/>
</dbReference>
<dbReference type="Gene3D" id="3.40.50.10190">
    <property type="entry name" value="BRCT domain"/>
    <property type="match status" value="1"/>
</dbReference>
<feature type="domain" description="BRCT" evidence="1">
    <location>
        <begin position="76"/>
        <end position="159"/>
    </location>
</feature>
<keyword evidence="3" id="KW-1185">Reference proteome</keyword>
<dbReference type="InterPro" id="IPR059215">
    <property type="entry name" value="BRCT2_TopBP1-like"/>
</dbReference>
<dbReference type="PANTHER" id="PTHR47576:SF2">
    <property type="entry name" value="BRCT DOMAIN DNA REPAIR PROTEIN-RELATED"/>
    <property type="match status" value="1"/>
</dbReference>
<comment type="caution">
    <text evidence="2">The sequence shown here is derived from an EMBL/GenBank/DDBJ whole genome shotgun (WGS) entry which is preliminary data.</text>
</comment>
<evidence type="ECO:0000313" key="2">
    <source>
        <dbReference type="EMBL" id="CAH1449523.1"/>
    </source>
</evidence>
<reference evidence="2 3" key="1">
    <citation type="submission" date="2022-01" db="EMBL/GenBank/DDBJ databases">
        <authorList>
            <person name="Xiong W."/>
            <person name="Schranz E."/>
        </authorList>
    </citation>
    <scope>NUCLEOTIDE SEQUENCE [LARGE SCALE GENOMIC DNA]</scope>
</reference>
<accession>A0AAU9PHL0</accession>
<proteinExistence type="predicted"/>
<dbReference type="PANTHER" id="PTHR47576">
    <property type="entry name" value="BRCT DOMAIN DNA REPAIR PROTEIN-RELATED"/>
    <property type="match status" value="1"/>
</dbReference>
<evidence type="ECO:0000313" key="3">
    <source>
        <dbReference type="Proteomes" id="UP001157418"/>
    </source>
</evidence>
<dbReference type="InterPro" id="IPR001357">
    <property type="entry name" value="BRCT_dom"/>
</dbReference>
<gene>
    <name evidence="2" type="ORF">LVIROSA_LOCUS35003</name>
</gene>
<dbReference type="CDD" id="cd17731">
    <property type="entry name" value="BRCT_TopBP1_rpt2_like"/>
    <property type="match status" value="1"/>
</dbReference>
<dbReference type="AlphaFoldDB" id="A0AAU9PHL0"/>
<name>A0AAU9PHL0_9ASTR</name>
<dbReference type="PROSITE" id="PS50172">
    <property type="entry name" value="BRCT"/>
    <property type="match status" value="1"/>
</dbReference>
<dbReference type="SMART" id="SM00292">
    <property type="entry name" value="BRCT"/>
    <property type="match status" value="1"/>
</dbReference>
<sequence>MSFVRCLNFKYNLSAFSKPQMVGNGGVKVITKKAYSRLLVDITCKLGSTSFRGLQSSDPVMSPSTSSSSVSILRSSSNSPFSGLVICVTGLSKEARKQVMDATERLGGQYSPHLHPRCGRKFEHALKHGATNGLFIVTLGWFVDSVRRNVRLSEALYVVKNLGENHMPKDDSNILDSGNSCLPIAMLENAKQPNMIEKSRLFSSEEELKRRGSVFSGQSFYVDGDVSAQLQNKVLLTFLICIRMNDESLFIFDT</sequence>
<protein>
    <recommendedName>
        <fullName evidence="1">BRCT domain-containing protein</fullName>
    </recommendedName>
</protein>
<organism evidence="2 3">
    <name type="scientific">Lactuca virosa</name>
    <dbReference type="NCBI Taxonomy" id="75947"/>
    <lineage>
        <taxon>Eukaryota</taxon>
        <taxon>Viridiplantae</taxon>
        <taxon>Streptophyta</taxon>
        <taxon>Embryophyta</taxon>
        <taxon>Tracheophyta</taxon>
        <taxon>Spermatophyta</taxon>
        <taxon>Magnoliopsida</taxon>
        <taxon>eudicotyledons</taxon>
        <taxon>Gunneridae</taxon>
        <taxon>Pentapetalae</taxon>
        <taxon>asterids</taxon>
        <taxon>campanulids</taxon>
        <taxon>Asterales</taxon>
        <taxon>Asteraceae</taxon>
        <taxon>Cichorioideae</taxon>
        <taxon>Cichorieae</taxon>
        <taxon>Lactucinae</taxon>
        <taxon>Lactuca</taxon>
    </lineage>
</organism>